<dbReference type="Proteomes" id="UP000026960">
    <property type="component" value="Chromosome 2"/>
</dbReference>
<keyword evidence="2" id="KW-1185">Reference proteome</keyword>
<accession>A0A0D3F2Q3</accession>
<protein>
    <recommendedName>
        <fullName evidence="3">DUF834 domain-containing protein</fullName>
    </recommendedName>
</protein>
<dbReference type="EnsemblPlants" id="OBART02G09490.1">
    <property type="protein sequence ID" value="OBART02G09490.1"/>
    <property type="gene ID" value="OBART02G09490"/>
</dbReference>
<evidence type="ECO:0000313" key="1">
    <source>
        <dbReference type="EnsemblPlants" id="OBART02G09490.1"/>
    </source>
</evidence>
<organism evidence="1">
    <name type="scientific">Oryza barthii</name>
    <dbReference type="NCBI Taxonomy" id="65489"/>
    <lineage>
        <taxon>Eukaryota</taxon>
        <taxon>Viridiplantae</taxon>
        <taxon>Streptophyta</taxon>
        <taxon>Embryophyta</taxon>
        <taxon>Tracheophyta</taxon>
        <taxon>Spermatophyta</taxon>
        <taxon>Magnoliopsida</taxon>
        <taxon>Liliopsida</taxon>
        <taxon>Poales</taxon>
        <taxon>Poaceae</taxon>
        <taxon>BOP clade</taxon>
        <taxon>Oryzoideae</taxon>
        <taxon>Oryzeae</taxon>
        <taxon>Oryzinae</taxon>
        <taxon>Oryza</taxon>
    </lineage>
</organism>
<reference evidence="1" key="2">
    <citation type="submission" date="2015-03" db="UniProtKB">
        <authorList>
            <consortium name="EnsemblPlants"/>
        </authorList>
    </citation>
    <scope>IDENTIFICATION</scope>
</reference>
<sequence>MAYGELAAVAARRSCGDGVGRNGADFVATVTVATAWSLWRWWRQRLDGGDSTVAGRRKRRLPAAVATGCTRGGDSGTELVATVAARRRRGGYG</sequence>
<dbReference type="PaxDb" id="65489-OBART02G09490.1"/>
<proteinExistence type="predicted"/>
<dbReference type="HOGENOM" id="CLU_2403114_0_0_1"/>
<reference evidence="1" key="1">
    <citation type="journal article" date="2009" name="Rice">
        <title>De Novo Next Generation Sequencing of Plant Genomes.</title>
        <authorList>
            <person name="Rounsley S."/>
            <person name="Marri P.R."/>
            <person name="Yu Y."/>
            <person name="He R."/>
            <person name="Sisneros N."/>
            <person name="Goicoechea J.L."/>
            <person name="Lee S.J."/>
            <person name="Angelova A."/>
            <person name="Kudrna D."/>
            <person name="Luo M."/>
            <person name="Affourtit J."/>
            <person name="Desany B."/>
            <person name="Knight J."/>
            <person name="Niazi F."/>
            <person name="Egholm M."/>
            <person name="Wing R.A."/>
        </authorList>
    </citation>
    <scope>NUCLEOTIDE SEQUENCE [LARGE SCALE GENOMIC DNA]</scope>
    <source>
        <strain evidence="1">cv. IRGC 105608</strain>
    </source>
</reference>
<dbReference type="Gramene" id="OBART02G09490.1">
    <property type="protein sequence ID" value="OBART02G09490.1"/>
    <property type="gene ID" value="OBART02G09490"/>
</dbReference>
<dbReference type="AlphaFoldDB" id="A0A0D3F2Q3"/>
<evidence type="ECO:0008006" key="3">
    <source>
        <dbReference type="Google" id="ProtNLM"/>
    </source>
</evidence>
<name>A0A0D3F2Q3_9ORYZ</name>
<evidence type="ECO:0000313" key="2">
    <source>
        <dbReference type="Proteomes" id="UP000026960"/>
    </source>
</evidence>